<dbReference type="CDD" id="cd01650">
    <property type="entry name" value="RT_nLTR_like"/>
    <property type="match status" value="1"/>
</dbReference>
<dbReference type="EMBL" id="AC078894">
    <property type="protein sequence ID" value="AAO00696.1"/>
    <property type="molecule type" value="Genomic_DNA"/>
</dbReference>
<feature type="compositionally biased region" description="Low complexity" evidence="1">
    <location>
        <begin position="68"/>
        <end position="77"/>
    </location>
</feature>
<evidence type="ECO:0000313" key="4">
    <source>
        <dbReference type="Proteomes" id="UP000000763"/>
    </source>
</evidence>
<reference evidence="4" key="1">
    <citation type="journal article" date="2005" name="Nature">
        <title>The map-based sequence of the rice genome.</title>
        <authorList>
            <consortium name="International rice genome sequencing project (IRGSP)"/>
            <person name="Matsumoto T."/>
            <person name="Wu J."/>
            <person name="Kanamori H."/>
            <person name="Katayose Y."/>
            <person name="Fujisawa M."/>
            <person name="Namiki N."/>
            <person name="Mizuno H."/>
            <person name="Yamamoto K."/>
            <person name="Antonio B.A."/>
            <person name="Baba T."/>
            <person name="Sakata K."/>
            <person name="Nagamura Y."/>
            <person name="Aoki H."/>
            <person name="Arikawa K."/>
            <person name="Arita K."/>
            <person name="Bito T."/>
            <person name="Chiden Y."/>
            <person name="Fujitsuka N."/>
            <person name="Fukunaka R."/>
            <person name="Hamada M."/>
            <person name="Harada C."/>
            <person name="Hayashi A."/>
            <person name="Hijishita S."/>
            <person name="Honda M."/>
            <person name="Hosokawa S."/>
            <person name="Ichikawa Y."/>
            <person name="Idonuma A."/>
            <person name="Iijima M."/>
            <person name="Ikeda M."/>
            <person name="Ikeno M."/>
            <person name="Ito K."/>
            <person name="Ito S."/>
            <person name="Ito T."/>
            <person name="Ito Y."/>
            <person name="Ito Y."/>
            <person name="Iwabuchi A."/>
            <person name="Kamiya K."/>
            <person name="Karasawa W."/>
            <person name="Kurita K."/>
            <person name="Katagiri S."/>
            <person name="Kikuta A."/>
            <person name="Kobayashi H."/>
            <person name="Kobayashi N."/>
            <person name="Machita K."/>
            <person name="Maehara T."/>
            <person name="Masukawa M."/>
            <person name="Mizubayashi T."/>
            <person name="Mukai Y."/>
            <person name="Nagasaki H."/>
            <person name="Nagata Y."/>
            <person name="Naito S."/>
            <person name="Nakashima M."/>
            <person name="Nakama Y."/>
            <person name="Nakamichi Y."/>
            <person name="Nakamura M."/>
            <person name="Meguro A."/>
            <person name="Negishi M."/>
            <person name="Ohta I."/>
            <person name="Ohta T."/>
            <person name="Okamoto M."/>
            <person name="Ono N."/>
            <person name="Saji S."/>
            <person name="Sakaguchi M."/>
            <person name="Sakai K."/>
            <person name="Shibata M."/>
            <person name="Shimokawa T."/>
            <person name="Song J."/>
            <person name="Takazaki Y."/>
            <person name="Terasawa K."/>
            <person name="Tsugane M."/>
            <person name="Tsuji K."/>
            <person name="Ueda S."/>
            <person name="Waki K."/>
            <person name="Yamagata H."/>
            <person name="Yamamoto M."/>
            <person name="Yamamoto S."/>
            <person name="Yamane H."/>
            <person name="Yoshiki S."/>
            <person name="Yoshihara R."/>
            <person name="Yukawa K."/>
            <person name="Zhong H."/>
            <person name="Yano M."/>
            <person name="Yuan Q."/>
            <person name="Ouyang S."/>
            <person name="Liu J."/>
            <person name="Jones K.M."/>
            <person name="Gansberger K."/>
            <person name="Moffat K."/>
            <person name="Hill J."/>
            <person name="Bera J."/>
            <person name="Fadrosh D."/>
            <person name="Jin S."/>
            <person name="Johri S."/>
            <person name="Kim M."/>
            <person name="Overton L."/>
            <person name="Reardon M."/>
            <person name="Tsitrin T."/>
            <person name="Vuong H."/>
            <person name="Weaver B."/>
            <person name="Ciecko A."/>
            <person name="Tallon L."/>
            <person name="Jackson J."/>
            <person name="Pai G."/>
            <person name="Aken S.V."/>
            <person name="Utterback T."/>
            <person name="Reidmuller S."/>
            <person name="Feldblyum T."/>
            <person name="Hsiao J."/>
            <person name="Zismann V."/>
            <person name="Iobst S."/>
            <person name="de Vazeille A.R."/>
            <person name="Buell C.R."/>
            <person name="Ying K."/>
            <person name="Li Y."/>
            <person name="Lu T."/>
            <person name="Huang Y."/>
            <person name="Zhao Q."/>
            <person name="Feng Q."/>
            <person name="Zhang L."/>
            <person name="Zhu J."/>
            <person name="Weng Q."/>
            <person name="Mu J."/>
            <person name="Lu Y."/>
            <person name="Fan D."/>
            <person name="Liu Y."/>
            <person name="Guan J."/>
            <person name="Zhang Y."/>
            <person name="Yu S."/>
            <person name="Liu X."/>
            <person name="Zhang Y."/>
            <person name="Hong G."/>
            <person name="Han B."/>
            <person name="Choisne N."/>
            <person name="Demange N."/>
            <person name="Orjeda G."/>
            <person name="Samain S."/>
            <person name="Cattolico L."/>
            <person name="Pelletier E."/>
            <person name="Couloux A."/>
            <person name="Segurens B."/>
            <person name="Wincker P."/>
            <person name="D'Hont A."/>
            <person name="Scarpelli C."/>
            <person name="Weissenbach J."/>
            <person name="Salanoubat M."/>
            <person name="Quetier F."/>
            <person name="Yu Y."/>
            <person name="Kim H.R."/>
            <person name="Rambo T."/>
            <person name="Currie J."/>
            <person name="Collura K."/>
            <person name="Luo M."/>
            <person name="Yang T."/>
            <person name="Ammiraju J.S.S."/>
            <person name="Engler F."/>
            <person name="Soderlund C."/>
            <person name="Wing R.A."/>
            <person name="Palmer L.E."/>
            <person name="de la Bastide M."/>
            <person name="Spiegel L."/>
            <person name="Nascimento L."/>
            <person name="Zutavern T."/>
            <person name="O'Shaughnessy A."/>
            <person name="Dike S."/>
            <person name="Dedhia N."/>
            <person name="Preston R."/>
            <person name="Balija V."/>
            <person name="McCombie W.R."/>
            <person name="Chow T."/>
            <person name="Chen H."/>
            <person name="Chung M."/>
            <person name="Chen C."/>
            <person name="Shaw J."/>
            <person name="Wu H."/>
            <person name="Hsiao K."/>
            <person name="Chao Y."/>
            <person name="Chu M."/>
            <person name="Cheng C."/>
            <person name="Hour A."/>
            <person name="Lee P."/>
            <person name="Lin S."/>
            <person name="Lin Y."/>
            <person name="Liou J."/>
            <person name="Liu S."/>
            <person name="Hsing Y."/>
            <person name="Raghuvanshi S."/>
            <person name="Mohanty A."/>
            <person name="Bharti A.K."/>
            <person name="Gaur A."/>
            <person name="Gupta V."/>
            <person name="Kumar D."/>
            <person name="Ravi V."/>
            <person name="Vij S."/>
            <person name="Kapur A."/>
            <person name="Khurana P."/>
            <person name="Khurana P."/>
            <person name="Khurana J.P."/>
            <person name="Tyagi A.K."/>
            <person name="Gaikwad K."/>
            <person name="Singh A."/>
            <person name="Dalal V."/>
            <person name="Srivastava S."/>
            <person name="Dixit A."/>
            <person name="Pal A.K."/>
            <person name="Ghazi I.A."/>
            <person name="Yadav M."/>
            <person name="Pandit A."/>
            <person name="Bhargava A."/>
            <person name="Sureshbabu K."/>
            <person name="Batra K."/>
            <person name="Sharma T.R."/>
            <person name="Mohapatra T."/>
            <person name="Singh N.K."/>
            <person name="Messing J."/>
            <person name="Nelson A.B."/>
            <person name="Fuks G."/>
            <person name="Kavchok S."/>
            <person name="Keizer G."/>
            <person name="Linton E."/>
            <person name="Llaca V."/>
            <person name="Song R."/>
            <person name="Tanyolac B."/>
            <person name="Young S."/>
            <person name="Ho-Il K."/>
            <person name="Hahn J.H."/>
            <person name="Sangsakoo G."/>
            <person name="Vanavichit A."/>
            <person name="de Mattos Luiz.A.T."/>
            <person name="Zimmer P.D."/>
            <person name="Malone G."/>
            <person name="Dellagostin O."/>
            <person name="de Oliveira A.C."/>
            <person name="Bevan M."/>
            <person name="Bancroft I."/>
            <person name="Minx P."/>
            <person name="Cordum H."/>
            <person name="Wilson R."/>
            <person name="Cheng Z."/>
            <person name="Jin W."/>
            <person name="Jiang J."/>
            <person name="Leong S.A."/>
            <person name="Iwama H."/>
            <person name="Gojobori T."/>
            <person name="Itoh T."/>
            <person name="Niimura Y."/>
            <person name="Fujii Y."/>
            <person name="Habara T."/>
            <person name="Sakai H."/>
            <person name="Sato Y."/>
            <person name="Wilson G."/>
            <person name="Kumar K."/>
            <person name="McCouch S."/>
            <person name="Juretic N."/>
            <person name="Hoen D."/>
            <person name="Wright S."/>
            <person name="Bruskiewich R."/>
            <person name="Bureau T."/>
            <person name="Miyao A."/>
            <person name="Hirochika H."/>
            <person name="Nishikawa T."/>
            <person name="Kadowaki K."/>
            <person name="Sugiura M."/>
            <person name="Burr B."/>
            <person name="Sasaki T."/>
        </authorList>
    </citation>
    <scope>NUCLEOTIDE SEQUENCE [LARGE SCALE GENOMIC DNA]</scope>
    <source>
        <strain evidence="4">cv. Nipponbare</strain>
    </source>
</reference>
<evidence type="ECO:0000313" key="3">
    <source>
        <dbReference type="EMBL" id="AAO00696.1"/>
    </source>
</evidence>
<dbReference type="PROSITE" id="PS50878">
    <property type="entry name" value="RT_POL"/>
    <property type="match status" value="1"/>
</dbReference>
<accession>Q7G247</accession>
<gene>
    <name evidence="3" type="ordered locus">LOC_Os10g37960</name>
</gene>
<proteinExistence type="predicted"/>
<evidence type="ECO:0000259" key="2">
    <source>
        <dbReference type="PROSITE" id="PS50878"/>
    </source>
</evidence>
<feature type="compositionally biased region" description="Pro residues" evidence="1">
    <location>
        <begin position="53"/>
        <end position="67"/>
    </location>
</feature>
<dbReference type="AlphaFoldDB" id="Q7G247"/>
<organism evidence="3 4">
    <name type="scientific">Oryza sativa subsp. japonica</name>
    <name type="common">Rice</name>
    <dbReference type="NCBI Taxonomy" id="39947"/>
    <lineage>
        <taxon>Eukaryota</taxon>
        <taxon>Viridiplantae</taxon>
        <taxon>Streptophyta</taxon>
        <taxon>Embryophyta</taxon>
        <taxon>Tracheophyta</taxon>
        <taxon>Spermatophyta</taxon>
        <taxon>Magnoliopsida</taxon>
        <taxon>Liliopsida</taxon>
        <taxon>Poales</taxon>
        <taxon>Poaceae</taxon>
        <taxon>BOP clade</taxon>
        <taxon>Oryzoideae</taxon>
        <taxon>Oryzeae</taxon>
        <taxon>Oryzinae</taxon>
        <taxon>Oryza</taxon>
        <taxon>Oryza sativa</taxon>
    </lineage>
</organism>
<feature type="compositionally biased region" description="Basic and acidic residues" evidence="1">
    <location>
        <begin position="20"/>
        <end position="49"/>
    </location>
</feature>
<dbReference type="Proteomes" id="UP000000763">
    <property type="component" value="Chromosome 10"/>
</dbReference>
<dbReference type="PANTHER" id="PTHR19446">
    <property type="entry name" value="REVERSE TRANSCRIPTASES"/>
    <property type="match status" value="1"/>
</dbReference>
<dbReference type="InterPro" id="IPR043502">
    <property type="entry name" value="DNA/RNA_pol_sf"/>
</dbReference>
<feature type="region of interest" description="Disordered" evidence="1">
    <location>
        <begin position="1"/>
        <end position="77"/>
    </location>
</feature>
<name>Q7G247_ORYSJ</name>
<protein>
    <submittedName>
        <fullName evidence="3">Retrotransposon protein, putative, unclassified</fullName>
    </submittedName>
</protein>
<dbReference type="Pfam" id="PF00078">
    <property type="entry name" value="RVT_1"/>
    <property type="match status" value="1"/>
</dbReference>
<evidence type="ECO:0000256" key="1">
    <source>
        <dbReference type="SAM" id="MobiDB-lite"/>
    </source>
</evidence>
<reference evidence="4" key="2">
    <citation type="journal article" date="2008" name="Nucleic Acids Res.">
        <title>The rice annotation project database (RAP-DB): 2008 update.</title>
        <authorList>
            <consortium name="The rice annotation project (RAP)"/>
        </authorList>
    </citation>
    <scope>GENOME REANNOTATION</scope>
    <source>
        <strain evidence="4">cv. Nipponbare</strain>
    </source>
</reference>
<dbReference type="SUPFAM" id="SSF56672">
    <property type="entry name" value="DNA/RNA polymerases"/>
    <property type="match status" value="1"/>
</dbReference>
<feature type="domain" description="Reverse transcriptase" evidence="2">
    <location>
        <begin position="246"/>
        <end position="513"/>
    </location>
</feature>
<sequence length="563" mass="63407">MARQAVATFGRSTRPACHADTSRLDERTNDHGETGRRHASADALEHRDAAATSPPPPPPLALPPRSPLHPLASSAAASPCRHSLASLAAVLASPPPRLLRRRFASPPPPRLPCRCARLSTPSPPPLPPPPPRLASPRSCLCRRRLKEKRERESNPYLQDCKLTSIGLFGPPDDSGLQLDENKIDDIPQVSQLENEALTQEFTEDEIKKAIFQMEHNKAPGPDGFPAEFYQVFWNVIKSDLLDLFIEFHNGTLPLFSLNFGPIILLPKCMEAMKIQQYRPICLLNVSFKIFTKVATNRIIGVAQKVISPTQTAFIPGRNIMEGVVILHETIYELHRKNKSGVIFKIDFKKAFDKVKWSFVQQTLRMKGFSPKRCQWIASFIQGGHVGIKVNDQVGNNFQTYKGLRQGDPLSPILFNIVADMLALLIKRAKDDGMLSEVIPHLMDDGLSILQYADDTIIFLEHDLQEAKNLKLILTVFEKLSGLKINFHKKSLAIKIGRLSNKELRRNLVVGKVVFRATHWLRSWAQLQKCEEDSELLKAACRILETTVMQLFVNFGWRFTNRIQ</sequence>
<dbReference type="InterPro" id="IPR000477">
    <property type="entry name" value="RT_dom"/>
</dbReference>